<protein>
    <submittedName>
        <fullName evidence="2 3">Uncharacterized protein</fullName>
    </submittedName>
</protein>
<dbReference type="AlphaFoldDB" id="A0A0C4EFX0"/>
<reference evidence="3" key="4">
    <citation type="journal article" date="2015" name="G3 (Bethesda)">
        <title>Genome sequences of three phytopathogenic species of the Magnaporthaceae family of fungi.</title>
        <authorList>
            <person name="Okagaki L.H."/>
            <person name="Nunes C.C."/>
            <person name="Sailsbery J."/>
            <person name="Clay B."/>
            <person name="Brown D."/>
            <person name="John T."/>
            <person name="Oh Y."/>
            <person name="Young N."/>
            <person name="Fitzgerald M."/>
            <person name="Haas B.J."/>
            <person name="Zeng Q."/>
            <person name="Young S."/>
            <person name="Adiconis X."/>
            <person name="Fan L."/>
            <person name="Levin J.Z."/>
            <person name="Mitchell T.K."/>
            <person name="Okubara P.A."/>
            <person name="Farman M.L."/>
            <person name="Kohn L.M."/>
            <person name="Birren B."/>
            <person name="Ma L.-J."/>
            <person name="Dean R.A."/>
        </authorList>
    </citation>
    <scope>NUCLEOTIDE SEQUENCE</scope>
    <source>
        <strain evidence="3">ATCC 64411 / 73-15</strain>
    </source>
</reference>
<dbReference type="EMBL" id="GL876984">
    <property type="protein sequence ID" value="KLU92693.1"/>
    <property type="molecule type" value="Genomic_DNA"/>
</dbReference>
<dbReference type="OrthoDB" id="10451794at2759"/>
<dbReference type="VEuPathDB" id="FungiDB:MAPG_11680"/>
<feature type="chain" id="PRO_5009386089" evidence="1">
    <location>
        <begin position="18"/>
        <end position="104"/>
    </location>
</feature>
<feature type="signal peptide" evidence="1">
    <location>
        <begin position="1"/>
        <end position="17"/>
    </location>
</feature>
<keyword evidence="4" id="KW-1185">Reference proteome</keyword>
<keyword evidence="1" id="KW-0732">Signal</keyword>
<gene>
    <name evidence="2" type="ORF">MAPG_11680</name>
</gene>
<evidence type="ECO:0000256" key="1">
    <source>
        <dbReference type="SAM" id="SignalP"/>
    </source>
</evidence>
<proteinExistence type="predicted"/>
<dbReference type="EMBL" id="ADBL01002882">
    <property type="status" value="NOT_ANNOTATED_CDS"/>
    <property type="molecule type" value="Genomic_DNA"/>
</dbReference>
<name>A0A0C4EFX0_MAGP6</name>
<reference evidence="2" key="1">
    <citation type="submission" date="2010-05" db="EMBL/GenBank/DDBJ databases">
        <title>The Genome Sequence of Magnaporthe poae strain ATCC 64411.</title>
        <authorList>
            <consortium name="The Broad Institute Genome Sequencing Platform"/>
            <consortium name="Broad Institute Genome Sequencing Center for Infectious Disease"/>
            <person name="Ma L.-J."/>
            <person name="Dead R."/>
            <person name="Young S."/>
            <person name="Zeng Q."/>
            <person name="Koehrsen M."/>
            <person name="Alvarado L."/>
            <person name="Berlin A."/>
            <person name="Chapman S.B."/>
            <person name="Chen Z."/>
            <person name="Freedman E."/>
            <person name="Gellesch M."/>
            <person name="Goldberg J."/>
            <person name="Griggs A."/>
            <person name="Gujja S."/>
            <person name="Heilman E.R."/>
            <person name="Heiman D."/>
            <person name="Hepburn T."/>
            <person name="Howarth C."/>
            <person name="Jen D."/>
            <person name="Larson L."/>
            <person name="Mehta T."/>
            <person name="Neiman D."/>
            <person name="Pearson M."/>
            <person name="Roberts A."/>
            <person name="Saif S."/>
            <person name="Shea T."/>
            <person name="Shenoy N."/>
            <person name="Sisk P."/>
            <person name="Stolte C."/>
            <person name="Sykes S."/>
            <person name="Walk T."/>
            <person name="White J."/>
            <person name="Yandava C."/>
            <person name="Haas B."/>
            <person name="Nusbaum C."/>
            <person name="Birren B."/>
        </authorList>
    </citation>
    <scope>NUCLEOTIDE SEQUENCE</scope>
    <source>
        <strain evidence="2">ATCC 64411</strain>
    </source>
</reference>
<dbReference type="EnsemblFungi" id="MAPG_11680T0">
    <property type="protein sequence ID" value="MAPG_11680T0"/>
    <property type="gene ID" value="MAPG_11680"/>
</dbReference>
<sequence>MHFSHLIIALSVSLAAASPASRPNDECPKWRGISKLWNGIGCCTRSTSPTYCCQLPGDVVNWYNKSLPCTSEWWQTKEKYKQYYDCNEPKPRRKDCAGVPIVRE</sequence>
<evidence type="ECO:0000313" key="2">
    <source>
        <dbReference type="EMBL" id="KLU92693.1"/>
    </source>
</evidence>
<reference evidence="3" key="5">
    <citation type="submission" date="2015-06" db="UniProtKB">
        <authorList>
            <consortium name="EnsemblFungi"/>
        </authorList>
    </citation>
    <scope>IDENTIFICATION</scope>
    <source>
        <strain evidence="3">ATCC 64411</strain>
    </source>
</reference>
<reference evidence="2" key="3">
    <citation type="submission" date="2011-03" db="EMBL/GenBank/DDBJ databases">
        <title>Annotation of Magnaporthe poae ATCC 64411.</title>
        <authorList>
            <person name="Ma L.-J."/>
            <person name="Dead R."/>
            <person name="Young S.K."/>
            <person name="Zeng Q."/>
            <person name="Gargeya S."/>
            <person name="Fitzgerald M."/>
            <person name="Haas B."/>
            <person name="Abouelleil A."/>
            <person name="Alvarado L."/>
            <person name="Arachchi H.M."/>
            <person name="Berlin A."/>
            <person name="Brown A."/>
            <person name="Chapman S.B."/>
            <person name="Chen Z."/>
            <person name="Dunbar C."/>
            <person name="Freedman E."/>
            <person name="Gearin G."/>
            <person name="Gellesch M."/>
            <person name="Goldberg J."/>
            <person name="Griggs A."/>
            <person name="Gujja S."/>
            <person name="Heiman D."/>
            <person name="Howarth C."/>
            <person name="Larson L."/>
            <person name="Lui A."/>
            <person name="MacDonald P.J.P."/>
            <person name="Mehta T."/>
            <person name="Montmayeur A."/>
            <person name="Murphy C."/>
            <person name="Neiman D."/>
            <person name="Pearson M."/>
            <person name="Priest M."/>
            <person name="Roberts A."/>
            <person name="Saif S."/>
            <person name="Shea T."/>
            <person name="Shenoy N."/>
            <person name="Sisk P."/>
            <person name="Stolte C."/>
            <person name="Sykes S."/>
            <person name="Yandava C."/>
            <person name="Wortman J."/>
            <person name="Nusbaum C."/>
            <person name="Birren B."/>
        </authorList>
    </citation>
    <scope>NUCLEOTIDE SEQUENCE</scope>
    <source>
        <strain evidence="2">ATCC 64411</strain>
    </source>
</reference>
<dbReference type="Proteomes" id="UP000011715">
    <property type="component" value="Unassembled WGS sequence"/>
</dbReference>
<accession>A0A0C4EFX0</accession>
<reference evidence="4" key="2">
    <citation type="submission" date="2010-05" db="EMBL/GenBank/DDBJ databases">
        <title>The genome sequence of Magnaporthe poae strain ATCC 64411.</title>
        <authorList>
            <person name="Ma L.-J."/>
            <person name="Dead R."/>
            <person name="Young S."/>
            <person name="Zeng Q."/>
            <person name="Koehrsen M."/>
            <person name="Alvarado L."/>
            <person name="Berlin A."/>
            <person name="Chapman S.B."/>
            <person name="Chen Z."/>
            <person name="Freedman E."/>
            <person name="Gellesch M."/>
            <person name="Goldberg J."/>
            <person name="Griggs A."/>
            <person name="Gujja S."/>
            <person name="Heilman E.R."/>
            <person name="Heiman D."/>
            <person name="Hepburn T."/>
            <person name="Howarth C."/>
            <person name="Jen D."/>
            <person name="Larson L."/>
            <person name="Mehta T."/>
            <person name="Neiman D."/>
            <person name="Pearson M."/>
            <person name="Roberts A."/>
            <person name="Saif S."/>
            <person name="Shea T."/>
            <person name="Shenoy N."/>
            <person name="Sisk P."/>
            <person name="Stolte C."/>
            <person name="Sykes S."/>
            <person name="Walk T."/>
            <person name="White J."/>
            <person name="Yandava C."/>
            <person name="Haas B."/>
            <person name="Nusbaum C."/>
            <person name="Birren B."/>
        </authorList>
    </citation>
    <scope>NUCLEOTIDE SEQUENCE [LARGE SCALE GENOMIC DNA]</scope>
    <source>
        <strain evidence="4">ATCC 64411 / 73-15</strain>
    </source>
</reference>
<organism evidence="3 4">
    <name type="scientific">Magnaporthiopsis poae (strain ATCC 64411 / 73-15)</name>
    <name type="common">Kentucky bluegrass fungus</name>
    <name type="synonym">Magnaporthe poae</name>
    <dbReference type="NCBI Taxonomy" id="644358"/>
    <lineage>
        <taxon>Eukaryota</taxon>
        <taxon>Fungi</taxon>
        <taxon>Dikarya</taxon>
        <taxon>Ascomycota</taxon>
        <taxon>Pezizomycotina</taxon>
        <taxon>Sordariomycetes</taxon>
        <taxon>Sordariomycetidae</taxon>
        <taxon>Magnaporthales</taxon>
        <taxon>Magnaporthaceae</taxon>
        <taxon>Magnaporthiopsis</taxon>
    </lineage>
</organism>
<evidence type="ECO:0000313" key="3">
    <source>
        <dbReference type="EnsemblFungi" id="MAPG_11680T0"/>
    </source>
</evidence>
<evidence type="ECO:0000313" key="4">
    <source>
        <dbReference type="Proteomes" id="UP000011715"/>
    </source>
</evidence>